<sequence>MFVNEIMCALRKQSAFIFCQSILFSIQEKAIRLYQHGIFPCKVLYVLILLTQFKTINRL</sequence>
<keyword evidence="2" id="KW-1185">Reference proteome</keyword>
<dbReference type="EMBL" id="DF820463">
    <property type="protein sequence ID" value="GAK55250.1"/>
    <property type="molecule type" value="Genomic_DNA"/>
</dbReference>
<name>A0A0S6W9U5_VECG1</name>
<protein>
    <submittedName>
        <fullName evidence="1">Uncharacterized protein</fullName>
    </submittedName>
</protein>
<evidence type="ECO:0000313" key="2">
    <source>
        <dbReference type="Proteomes" id="UP000030661"/>
    </source>
</evidence>
<organism evidence="1">
    <name type="scientific">Vecturithrix granuli</name>
    <dbReference type="NCBI Taxonomy" id="1499967"/>
    <lineage>
        <taxon>Bacteria</taxon>
        <taxon>Candidatus Moduliflexota</taxon>
        <taxon>Candidatus Vecturitrichia</taxon>
        <taxon>Candidatus Vecturitrichales</taxon>
        <taxon>Candidatus Vecturitrichaceae</taxon>
        <taxon>Candidatus Vecturithrix</taxon>
    </lineage>
</organism>
<dbReference type="HOGENOM" id="CLU_2950889_0_0_0"/>
<evidence type="ECO:0000313" key="1">
    <source>
        <dbReference type="EMBL" id="GAK55250.1"/>
    </source>
</evidence>
<accession>A0A0S6W9U5</accession>
<gene>
    <name evidence="1" type="ORF">U27_02082</name>
</gene>
<dbReference type="Proteomes" id="UP000030661">
    <property type="component" value="Unassembled WGS sequence"/>
</dbReference>
<proteinExistence type="predicted"/>
<dbReference type="AlphaFoldDB" id="A0A0S6W9U5"/>
<reference evidence="1" key="1">
    <citation type="journal article" date="2015" name="PeerJ">
        <title>First genomic representation of candidate bacterial phylum KSB3 points to enhanced environmental sensing as a trigger of wastewater bulking.</title>
        <authorList>
            <person name="Sekiguchi Y."/>
            <person name="Ohashi A."/>
            <person name="Parks D.H."/>
            <person name="Yamauchi T."/>
            <person name="Tyson G.W."/>
            <person name="Hugenholtz P."/>
        </authorList>
    </citation>
    <scope>NUCLEOTIDE SEQUENCE [LARGE SCALE GENOMIC DNA]</scope>
</reference>